<feature type="compositionally biased region" description="Polar residues" evidence="7">
    <location>
        <begin position="157"/>
        <end position="179"/>
    </location>
</feature>
<reference evidence="9" key="1">
    <citation type="journal article" date="2022" name="Cell">
        <title>Repeat-based holocentromeres influence genome architecture and karyotype evolution.</title>
        <authorList>
            <person name="Hofstatter P.G."/>
            <person name="Thangavel G."/>
            <person name="Lux T."/>
            <person name="Neumann P."/>
            <person name="Vondrak T."/>
            <person name="Novak P."/>
            <person name="Zhang M."/>
            <person name="Costa L."/>
            <person name="Castellani M."/>
            <person name="Scott A."/>
            <person name="Toegelov H."/>
            <person name="Fuchs J."/>
            <person name="Mata-Sucre Y."/>
            <person name="Dias Y."/>
            <person name="Vanzela A.L.L."/>
            <person name="Huettel B."/>
            <person name="Almeida C.C.S."/>
            <person name="Simkova H."/>
            <person name="Souza G."/>
            <person name="Pedrosa-Harand A."/>
            <person name="Macas J."/>
            <person name="Mayer K.F.X."/>
            <person name="Houben A."/>
            <person name="Marques A."/>
        </authorList>
    </citation>
    <scope>NUCLEOTIDE SEQUENCE</scope>
    <source>
        <strain evidence="9">RhyBre1mFocal</strain>
    </source>
</reference>
<dbReference type="InterPro" id="IPR003613">
    <property type="entry name" value="Ubox_domain"/>
</dbReference>
<dbReference type="Pfam" id="PF00514">
    <property type="entry name" value="Arm"/>
    <property type="match status" value="1"/>
</dbReference>
<dbReference type="Gene3D" id="3.30.40.10">
    <property type="entry name" value="Zinc/RING finger domain, C3HC4 (zinc finger)"/>
    <property type="match status" value="1"/>
</dbReference>
<dbReference type="SUPFAM" id="SSF57850">
    <property type="entry name" value="RING/U-box"/>
    <property type="match status" value="1"/>
</dbReference>
<dbReference type="OrthoDB" id="7537227at2759"/>
<dbReference type="PROSITE" id="PS50176">
    <property type="entry name" value="ARM_REPEAT"/>
    <property type="match status" value="1"/>
</dbReference>
<feature type="domain" description="U-box" evidence="8">
    <location>
        <begin position="48"/>
        <end position="129"/>
    </location>
</feature>
<evidence type="ECO:0000256" key="4">
    <source>
        <dbReference type="ARBA" id="ARBA00022679"/>
    </source>
</evidence>
<keyword evidence="4" id="KW-0808">Transferase</keyword>
<dbReference type="SMART" id="SM00504">
    <property type="entry name" value="Ubox"/>
    <property type="match status" value="1"/>
</dbReference>
<organism evidence="9 10">
    <name type="scientific">Rhynchospora breviuscula</name>
    <dbReference type="NCBI Taxonomy" id="2022672"/>
    <lineage>
        <taxon>Eukaryota</taxon>
        <taxon>Viridiplantae</taxon>
        <taxon>Streptophyta</taxon>
        <taxon>Embryophyta</taxon>
        <taxon>Tracheophyta</taxon>
        <taxon>Spermatophyta</taxon>
        <taxon>Magnoliopsida</taxon>
        <taxon>Liliopsida</taxon>
        <taxon>Poales</taxon>
        <taxon>Cyperaceae</taxon>
        <taxon>Cyperoideae</taxon>
        <taxon>Rhynchosporeae</taxon>
        <taxon>Rhynchospora</taxon>
    </lineage>
</organism>
<comment type="catalytic activity">
    <reaction evidence="1">
        <text>S-ubiquitinyl-[E2 ubiquitin-conjugating enzyme]-L-cysteine + [acceptor protein]-L-lysine = [E2 ubiquitin-conjugating enzyme]-L-cysteine + N(6)-ubiquitinyl-[acceptor protein]-L-lysine.</text>
        <dbReference type="EC" id="2.3.2.27"/>
    </reaction>
</comment>
<dbReference type="InterPro" id="IPR013083">
    <property type="entry name" value="Znf_RING/FYVE/PHD"/>
</dbReference>
<dbReference type="EMBL" id="JAMQYH010000002">
    <property type="protein sequence ID" value="KAJ1696102.1"/>
    <property type="molecule type" value="Genomic_DNA"/>
</dbReference>
<dbReference type="InterPro" id="IPR016024">
    <property type="entry name" value="ARM-type_fold"/>
</dbReference>
<comment type="caution">
    <text evidence="9">The sequence shown here is derived from an EMBL/GenBank/DDBJ whole genome shotgun (WGS) entry which is preliminary data.</text>
</comment>
<dbReference type="InterPro" id="IPR000225">
    <property type="entry name" value="Armadillo"/>
</dbReference>
<evidence type="ECO:0000256" key="6">
    <source>
        <dbReference type="PROSITE-ProRule" id="PRU00259"/>
    </source>
</evidence>
<dbReference type="Pfam" id="PF04564">
    <property type="entry name" value="U-box"/>
    <property type="match status" value="1"/>
</dbReference>
<name>A0A9Q0HRU1_9POAL</name>
<feature type="repeat" description="ARM" evidence="6">
    <location>
        <begin position="277"/>
        <end position="314"/>
    </location>
</feature>
<evidence type="ECO:0000313" key="10">
    <source>
        <dbReference type="Proteomes" id="UP001151287"/>
    </source>
</evidence>
<dbReference type="GO" id="GO:0016567">
    <property type="term" value="P:protein ubiquitination"/>
    <property type="evidence" value="ECO:0007669"/>
    <property type="project" value="InterPro"/>
</dbReference>
<dbReference type="Proteomes" id="UP001151287">
    <property type="component" value="Unassembled WGS sequence"/>
</dbReference>
<evidence type="ECO:0000313" key="9">
    <source>
        <dbReference type="EMBL" id="KAJ1696102.1"/>
    </source>
</evidence>
<dbReference type="PANTHER" id="PTHR23315">
    <property type="entry name" value="U BOX DOMAIN-CONTAINING"/>
    <property type="match status" value="1"/>
</dbReference>
<evidence type="ECO:0000256" key="7">
    <source>
        <dbReference type="SAM" id="MobiDB-lite"/>
    </source>
</evidence>
<proteinExistence type="predicted"/>
<dbReference type="SMART" id="SM00185">
    <property type="entry name" value="ARM"/>
    <property type="match status" value="4"/>
</dbReference>
<gene>
    <name evidence="9" type="ORF">LUZ63_004614</name>
</gene>
<dbReference type="GO" id="GO:0061630">
    <property type="term" value="F:ubiquitin protein ligase activity"/>
    <property type="evidence" value="ECO:0007669"/>
    <property type="project" value="UniProtKB-EC"/>
</dbReference>
<dbReference type="AlphaFoldDB" id="A0A9Q0HRU1"/>
<protein>
    <recommendedName>
        <fullName evidence="3">RING-type E3 ubiquitin transferase</fullName>
        <ecNumber evidence="3">2.3.2.27</ecNumber>
    </recommendedName>
</protein>
<keyword evidence="5" id="KW-0833">Ubl conjugation pathway</keyword>
<evidence type="ECO:0000259" key="8">
    <source>
        <dbReference type="PROSITE" id="PS51698"/>
    </source>
</evidence>
<dbReference type="InterPro" id="IPR011989">
    <property type="entry name" value="ARM-like"/>
</dbReference>
<sequence length="524" mass="57363">MVLSFTTNYIECARNGHNPVRNPAISIHLLKFVLFRHNQNQMEDPSLQPPREFTCPLSSLLMADPVIVSTGHTFERACILACVDLGFNPSLLSPYLDLSAISKPSALPLFPNINLKSAILNWCSETGFPKPVPITQEAAREIVRGLIAREKTASVISQPSSTSVQDNQPSSSLSKQTSLEVVPGGTPDVTQDGSLEDKFLVRLIDTEPCEQVATLVSLREATRDDRERRHSLCTSKMLGVLRRLLLSRSAGVQINAAAALVNLSLEPSNKIKLVRAEVVPPLVELLTHGSSELRDHAAGAIYSLAVEEKNRVAIGVLGAILPLLKLFATTSEGVRARRDAGMGLYYLTLEELNKSKLTRVPGVARTLLEMVTEQEVRRPALMVSANLAESQEGREVLIDCSAVEVLVRLMRDGVVAPGSVEEENCLRALRWMSRANMRFRSMARAAGAEAVLRQVEESTVDGHGPRKEYAACTLRSIAGEEEDGSSSSMFDGSDVVMISLSDTSPFRELYNNYRKLAKLKSAQF</sequence>
<feature type="region of interest" description="Disordered" evidence="7">
    <location>
        <begin position="157"/>
        <end position="188"/>
    </location>
</feature>
<evidence type="ECO:0000256" key="2">
    <source>
        <dbReference type="ARBA" id="ARBA00004906"/>
    </source>
</evidence>
<dbReference type="PROSITE" id="PS51698">
    <property type="entry name" value="U_BOX"/>
    <property type="match status" value="1"/>
</dbReference>
<dbReference type="EC" id="2.3.2.27" evidence="3"/>
<dbReference type="Gene3D" id="1.25.10.10">
    <property type="entry name" value="Leucine-rich Repeat Variant"/>
    <property type="match status" value="1"/>
</dbReference>
<dbReference type="SUPFAM" id="SSF48371">
    <property type="entry name" value="ARM repeat"/>
    <property type="match status" value="1"/>
</dbReference>
<evidence type="ECO:0000256" key="1">
    <source>
        <dbReference type="ARBA" id="ARBA00000900"/>
    </source>
</evidence>
<accession>A0A9Q0HRU1</accession>
<keyword evidence="10" id="KW-1185">Reference proteome</keyword>
<comment type="pathway">
    <text evidence="2">Protein modification; protein ubiquitination.</text>
</comment>
<dbReference type="PANTHER" id="PTHR23315:SF339">
    <property type="entry name" value="U-BOX DOMAIN-CONTAINING PROTEIN 40"/>
    <property type="match status" value="1"/>
</dbReference>
<evidence type="ECO:0000256" key="3">
    <source>
        <dbReference type="ARBA" id="ARBA00012483"/>
    </source>
</evidence>
<evidence type="ECO:0000256" key="5">
    <source>
        <dbReference type="ARBA" id="ARBA00022786"/>
    </source>
</evidence>